<evidence type="ECO:0000259" key="1">
    <source>
        <dbReference type="PROSITE" id="PS50010"/>
    </source>
</evidence>
<dbReference type="Proteomes" id="UP000078387">
    <property type="component" value="Unassembled WGS sequence"/>
</dbReference>
<dbReference type="VEuPathDB" id="AmoebaDB:EHI7A_056520"/>
<dbReference type="SMART" id="SM00325">
    <property type="entry name" value="RhoGEF"/>
    <property type="match status" value="1"/>
</dbReference>
<evidence type="ECO:0000313" key="3">
    <source>
        <dbReference type="Proteomes" id="UP000078387"/>
    </source>
</evidence>
<dbReference type="Gene3D" id="1.20.900.10">
    <property type="entry name" value="Dbl homology (DH) domain"/>
    <property type="match status" value="1"/>
</dbReference>
<comment type="caution">
    <text evidence="2">The sequence shown here is derived from an EMBL/GenBank/DDBJ whole genome shotgun (WGS) entry which is preliminary data.</text>
</comment>
<dbReference type="GO" id="GO:0005085">
    <property type="term" value="F:guanyl-nucleotide exchange factor activity"/>
    <property type="evidence" value="ECO:0007669"/>
    <property type="project" value="InterPro"/>
</dbReference>
<dbReference type="InterPro" id="IPR000219">
    <property type="entry name" value="DH_dom"/>
</dbReference>
<proteinExistence type="predicted"/>
<dbReference type="SUPFAM" id="SSF48065">
    <property type="entry name" value="DBL homology domain (DH-domain)"/>
    <property type="match status" value="1"/>
</dbReference>
<organism evidence="2 3">
    <name type="scientific">Entamoeba histolytica</name>
    <dbReference type="NCBI Taxonomy" id="5759"/>
    <lineage>
        <taxon>Eukaryota</taxon>
        <taxon>Amoebozoa</taxon>
        <taxon>Evosea</taxon>
        <taxon>Archamoebae</taxon>
        <taxon>Mastigamoebida</taxon>
        <taxon>Entamoebidae</taxon>
        <taxon>Entamoeba</taxon>
    </lineage>
</organism>
<dbReference type="eggNOG" id="KOG3519">
    <property type="taxonomic scope" value="Eukaryota"/>
</dbReference>
<dbReference type="PROSITE" id="PS50010">
    <property type="entry name" value="DH_2"/>
    <property type="match status" value="1"/>
</dbReference>
<dbReference type="EMBL" id="BDEQ01000001">
    <property type="protein sequence ID" value="GAT92984.1"/>
    <property type="molecule type" value="Genomic_DNA"/>
</dbReference>
<dbReference type="Pfam" id="PF00621">
    <property type="entry name" value="RhoGEF"/>
    <property type="match status" value="1"/>
</dbReference>
<sequence length="568" mass="66042">MSIEYNEDTYFQLLSVSMTAFPTRVYQISTKTDVPSRSQRTSIVPRYSLPVNKVINYSEQMTLPINDKRLSQTINPFTTSVNIEKWDNENVRQSISKTKTKGQIVIQDSSKMSHHPSFLNKKRSTLILDDINQEKRKTITRYQSNETQNFFLNRKELNRISITKRTSKLGSRHNSGFVNGITKRQSSIIHGIKNKQERFKVVKELLSSETTYVTNLKILMEEYMEPCYNKSILPKKTCDIIFAGIKSIYFTNKKFQIELNDIYGEAKSIEDGNEDLRFEQMVKCFLKFVDVFKLYSSFVNNYDNARTTAENELKENKLFHDMCDNTTIKPMSSNGILSLLILPVQRIPRYVMLVKDLCKWTQRNQWSNNLALLKEKIDGLGKLINDSKKKQKQMDLLKEYNLTITNFEKIIGEEFVNAARSFISEYDVFVYYKHRVKALTLIIFTDVLILCKKEKKGSTVVYGAKLQFCKLYLSSDELNQITSLKTSLLKKKGEKFRPFLDACFGLEIVGKSITDPLLKPRTFLMWQNSSYPSSAAKIDILQSVSAWQQVLRNNNFKRRESLAFYLPK</sequence>
<dbReference type="VEuPathDB" id="AmoebaDB:EHI5A_090950"/>
<dbReference type="InterPro" id="IPR035899">
    <property type="entry name" value="DBL_dom_sf"/>
</dbReference>
<dbReference type="GO" id="GO:0005737">
    <property type="term" value="C:cytoplasm"/>
    <property type="evidence" value="ECO:0007669"/>
    <property type="project" value="TreeGrafter"/>
</dbReference>
<gene>
    <name evidence="2" type="ORF">CL6EHI_155540</name>
</gene>
<protein>
    <recommendedName>
        <fullName evidence="1">DH domain-containing protein</fullName>
    </recommendedName>
</protein>
<dbReference type="PANTHER" id="PTHR12673:SF263">
    <property type="entry name" value="PLECKSTRIN DOMAIN-CONTAINING PROTEIN"/>
    <property type="match status" value="1"/>
</dbReference>
<dbReference type="VEuPathDB" id="AmoebaDB:EHI8A_127780"/>
<dbReference type="VEuPathDB" id="AmoebaDB:KM1_108410"/>
<reference evidence="2 3" key="1">
    <citation type="submission" date="2016-05" db="EMBL/GenBank/DDBJ databases">
        <title>First whole genome sequencing of Entamoeba histolytica HM1:IMSS-clone-6.</title>
        <authorList>
            <person name="Mukherjee Avik.K."/>
            <person name="Izumyama S."/>
            <person name="Nakada-Tsukui K."/>
            <person name="Nozaki T."/>
        </authorList>
    </citation>
    <scope>NUCLEOTIDE SEQUENCE [LARGE SCALE GENOMIC DNA]</scope>
    <source>
        <strain evidence="2 3">HM1:IMSS clone 6</strain>
    </source>
</reference>
<dbReference type="VEuPathDB" id="AmoebaDB:EHI_155540"/>
<accession>A0A175JHP7</accession>
<evidence type="ECO:0000313" key="2">
    <source>
        <dbReference type="EMBL" id="GAT92984.1"/>
    </source>
</evidence>
<dbReference type="AlphaFoldDB" id="A0A175JHP7"/>
<dbReference type="InterPro" id="IPR051092">
    <property type="entry name" value="FYVE_RhoGEF_PH"/>
</dbReference>
<dbReference type="PANTHER" id="PTHR12673">
    <property type="entry name" value="FACIOGENITAL DYSPLASIA PROTEIN"/>
    <property type="match status" value="1"/>
</dbReference>
<feature type="domain" description="DH" evidence="1">
    <location>
        <begin position="197"/>
        <end position="390"/>
    </location>
</feature>
<name>A0A175JHP7_ENTHI</name>